<protein>
    <submittedName>
        <fullName evidence="2">Uncharacterized protein</fullName>
    </submittedName>
</protein>
<dbReference type="Proteomes" id="UP001232148">
    <property type="component" value="Unassembled WGS sequence"/>
</dbReference>
<reference evidence="2" key="1">
    <citation type="submission" date="2021-06" db="EMBL/GenBank/DDBJ databases">
        <title>Comparative genomics, transcriptomics and evolutionary studies reveal genomic signatures of adaptation to plant cell wall in hemibiotrophic fungi.</title>
        <authorList>
            <consortium name="DOE Joint Genome Institute"/>
            <person name="Baroncelli R."/>
            <person name="Diaz J.F."/>
            <person name="Benocci T."/>
            <person name="Peng M."/>
            <person name="Battaglia E."/>
            <person name="Haridas S."/>
            <person name="Andreopoulos W."/>
            <person name="Labutti K."/>
            <person name="Pangilinan J."/>
            <person name="Floch G.L."/>
            <person name="Makela M.R."/>
            <person name="Henrissat B."/>
            <person name="Grigoriev I.V."/>
            <person name="Crouch J.A."/>
            <person name="De Vries R.P."/>
            <person name="Sukno S.A."/>
            <person name="Thon M.R."/>
        </authorList>
    </citation>
    <scope>NUCLEOTIDE SEQUENCE</scope>
    <source>
        <strain evidence="2">MAFF235873</strain>
    </source>
</reference>
<accession>A0AAD9LVQ5</accession>
<dbReference type="AlphaFoldDB" id="A0AAD9LVQ5"/>
<feature type="region of interest" description="Disordered" evidence="1">
    <location>
        <begin position="260"/>
        <end position="281"/>
    </location>
</feature>
<name>A0AAD9LVQ5_9PEZI</name>
<evidence type="ECO:0000256" key="1">
    <source>
        <dbReference type="SAM" id="MobiDB-lite"/>
    </source>
</evidence>
<evidence type="ECO:0000313" key="3">
    <source>
        <dbReference type="Proteomes" id="UP001232148"/>
    </source>
</evidence>
<evidence type="ECO:0000313" key="2">
    <source>
        <dbReference type="EMBL" id="KAK2022347.1"/>
    </source>
</evidence>
<comment type="caution">
    <text evidence="2">The sequence shown here is derived from an EMBL/GenBank/DDBJ whole genome shotgun (WGS) entry which is preliminary data.</text>
</comment>
<proteinExistence type="predicted"/>
<sequence length="281" mass="31749">MPDQGLIQAQPVHLEGNRLVVFWHDKNTIWKSENPKWKKETVVEIPGPAEIIHLGIWGTVAVALMKDGNAVCLETSTGSIKARKSVIRLGQEAKCANIGVGMILLRQIDDGHRIMFWIPDRPNGSFIVITWDVEKDRVTQSEYGGYEKQESKSAKPKSYWSTAFFDRGVLFTHEQGIDLFDYVRGGRRRYHNPFPHESELGTVKSVRHGFFRRKFLKVQANLKPQVTVSKHEEKYKIATRAPGGGVEVWDWDVDESVFGQQPKQKSMATNSIEGSTLTAGS</sequence>
<gene>
    <name evidence="2" type="ORF">LX32DRAFT_645584</name>
</gene>
<keyword evidence="3" id="KW-1185">Reference proteome</keyword>
<dbReference type="EMBL" id="MU843047">
    <property type="protein sequence ID" value="KAK2022347.1"/>
    <property type="molecule type" value="Genomic_DNA"/>
</dbReference>
<organism evidence="2 3">
    <name type="scientific">Colletotrichum zoysiae</name>
    <dbReference type="NCBI Taxonomy" id="1216348"/>
    <lineage>
        <taxon>Eukaryota</taxon>
        <taxon>Fungi</taxon>
        <taxon>Dikarya</taxon>
        <taxon>Ascomycota</taxon>
        <taxon>Pezizomycotina</taxon>
        <taxon>Sordariomycetes</taxon>
        <taxon>Hypocreomycetidae</taxon>
        <taxon>Glomerellales</taxon>
        <taxon>Glomerellaceae</taxon>
        <taxon>Colletotrichum</taxon>
        <taxon>Colletotrichum graminicola species complex</taxon>
    </lineage>
</organism>